<dbReference type="STRING" id="246437.L9L2F5"/>
<proteinExistence type="predicted"/>
<feature type="compositionally biased region" description="Acidic residues" evidence="1">
    <location>
        <begin position="10"/>
        <end position="27"/>
    </location>
</feature>
<protein>
    <submittedName>
        <fullName evidence="2">Putative RNA-binding protein 3</fullName>
    </submittedName>
</protein>
<sequence length="129" mass="14171">MAAPPKKAEEDNEDEEMSEDEEDDSSEEEHLSDAMRAMNGESLDSRQICVDHAGKSAQGTRGGVLELVVTATLEVVGVKDMGVTEQEESLMPFATKLLHPLKEISKVQPLAEADNIWMYLKTSHKEVVG</sequence>
<reference evidence="3" key="2">
    <citation type="journal article" date="2013" name="Nat. Commun.">
        <title>Genome of the Chinese tree shrew.</title>
        <authorList>
            <person name="Fan Y."/>
            <person name="Huang Z.Y."/>
            <person name="Cao C.C."/>
            <person name="Chen C.S."/>
            <person name="Chen Y.X."/>
            <person name="Fan D.D."/>
            <person name="He J."/>
            <person name="Hou H.L."/>
            <person name="Hu L."/>
            <person name="Hu X.T."/>
            <person name="Jiang X.T."/>
            <person name="Lai R."/>
            <person name="Lang Y.S."/>
            <person name="Liang B."/>
            <person name="Liao S.G."/>
            <person name="Mu D."/>
            <person name="Ma Y.Y."/>
            <person name="Niu Y.Y."/>
            <person name="Sun X.Q."/>
            <person name="Xia J.Q."/>
            <person name="Xiao J."/>
            <person name="Xiong Z.Q."/>
            <person name="Xu L."/>
            <person name="Yang L."/>
            <person name="Zhang Y."/>
            <person name="Zhao W."/>
            <person name="Zhao X.D."/>
            <person name="Zheng Y.T."/>
            <person name="Zhou J.M."/>
            <person name="Zhu Y.B."/>
            <person name="Zhang G.J."/>
            <person name="Wang J."/>
            <person name="Yao Y.G."/>
        </authorList>
    </citation>
    <scope>NUCLEOTIDE SEQUENCE [LARGE SCALE GENOMIC DNA]</scope>
</reference>
<feature type="region of interest" description="Disordered" evidence="1">
    <location>
        <begin position="1"/>
        <end position="43"/>
    </location>
</feature>
<dbReference type="InParanoid" id="L9L2F5"/>
<keyword evidence="3" id="KW-1185">Reference proteome</keyword>
<dbReference type="Proteomes" id="UP000011518">
    <property type="component" value="Unassembled WGS sequence"/>
</dbReference>
<reference evidence="3" key="1">
    <citation type="submission" date="2012-07" db="EMBL/GenBank/DDBJ databases">
        <title>Genome of the Chinese tree shrew, a rising model animal genetically related to primates.</title>
        <authorList>
            <person name="Zhang G."/>
            <person name="Fan Y."/>
            <person name="Yao Y."/>
            <person name="Huang Z."/>
        </authorList>
    </citation>
    <scope>NUCLEOTIDE SEQUENCE [LARGE SCALE GENOMIC DNA]</scope>
</reference>
<evidence type="ECO:0000256" key="1">
    <source>
        <dbReference type="SAM" id="MobiDB-lite"/>
    </source>
</evidence>
<name>L9L2F5_TUPCH</name>
<evidence type="ECO:0000313" key="3">
    <source>
        <dbReference type="Proteomes" id="UP000011518"/>
    </source>
</evidence>
<accession>L9L2F5</accession>
<dbReference type="EMBL" id="KB320532">
    <property type="protein sequence ID" value="ELW69375.1"/>
    <property type="molecule type" value="Genomic_DNA"/>
</dbReference>
<gene>
    <name evidence="2" type="ORF">TREES_T100002701</name>
</gene>
<dbReference type="AlphaFoldDB" id="L9L2F5"/>
<evidence type="ECO:0000313" key="2">
    <source>
        <dbReference type="EMBL" id="ELW69375.1"/>
    </source>
</evidence>
<organism evidence="2 3">
    <name type="scientific">Tupaia chinensis</name>
    <name type="common">Chinese tree shrew</name>
    <name type="synonym">Tupaia belangeri chinensis</name>
    <dbReference type="NCBI Taxonomy" id="246437"/>
    <lineage>
        <taxon>Eukaryota</taxon>
        <taxon>Metazoa</taxon>
        <taxon>Chordata</taxon>
        <taxon>Craniata</taxon>
        <taxon>Vertebrata</taxon>
        <taxon>Euteleostomi</taxon>
        <taxon>Mammalia</taxon>
        <taxon>Eutheria</taxon>
        <taxon>Euarchontoglires</taxon>
        <taxon>Scandentia</taxon>
        <taxon>Tupaiidae</taxon>
        <taxon>Tupaia</taxon>
    </lineage>
</organism>